<feature type="compositionally biased region" description="Low complexity" evidence="1">
    <location>
        <begin position="17"/>
        <end position="28"/>
    </location>
</feature>
<evidence type="ECO:0000313" key="2">
    <source>
        <dbReference type="EMBL" id="MFC5530116.1"/>
    </source>
</evidence>
<name>A0ABW0QYR1_9BACL</name>
<dbReference type="EMBL" id="JBHSNC010000036">
    <property type="protein sequence ID" value="MFC5530116.1"/>
    <property type="molecule type" value="Genomic_DNA"/>
</dbReference>
<evidence type="ECO:0008006" key="4">
    <source>
        <dbReference type="Google" id="ProtNLM"/>
    </source>
</evidence>
<evidence type="ECO:0000256" key="1">
    <source>
        <dbReference type="SAM" id="MobiDB-lite"/>
    </source>
</evidence>
<organism evidence="2 3">
    <name type="scientific">Cohnella yongneupensis</name>
    <dbReference type="NCBI Taxonomy" id="425006"/>
    <lineage>
        <taxon>Bacteria</taxon>
        <taxon>Bacillati</taxon>
        <taxon>Bacillota</taxon>
        <taxon>Bacilli</taxon>
        <taxon>Bacillales</taxon>
        <taxon>Paenibacillaceae</taxon>
        <taxon>Cohnella</taxon>
    </lineage>
</organism>
<comment type="caution">
    <text evidence="2">The sequence shown here is derived from an EMBL/GenBank/DDBJ whole genome shotgun (WGS) entry which is preliminary data.</text>
</comment>
<proteinExistence type="predicted"/>
<evidence type="ECO:0000313" key="3">
    <source>
        <dbReference type="Proteomes" id="UP001596108"/>
    </source>
</evidence>
<keyword evidence="3" id="KW-1185">Reference proteome</keyword>
<sequence>MAKKNKQKQASQDTEFAADNAVSNNASNRIAQKNSNQQNR</sequence>
<gene>
    <name evidence="2" type="ORF">ACFPQ4_11830</name>
</gene>
<protein>
    <recommendedName>
        <fullName evidence="4">Small, acid-soluble spore protein gamma-type</fullName>
    </recommendedName>
</protein>
<feature type="compositionally biased region" description="Polar residues" evidence="1">
    <location>
        <begin position="29"/>
        <end position="40"/>
    </location>
</feature>
<reference evidence="3" key="1">
    <citation type="journal article" date="2019" name="Int. J. Syst. Evol. Microbiol.">
        <title>The Global Catalogue of Microorganisms (GCM) 10K type strain sequencing project: providing services to taxonomists for standard genome sequencing and annotation.</title>
        <authorList>
            <consortium name="The Broad Institute Genomics Platform"/>
            <consortium name="The Broad Institute Genome Sequencing Center for Infectious Disease"/>
            <person name="Wu L."/>
            <person name="Ma J."/>
        </authorList>
    </citation>
    <scope>NUCLEOTIDE SEQUENCE [LARGE SCALE GENOMIC DNA]</scope>
    <source>
        <strain evidence="3">CGMCC 1.18578</strain>
    </source>
</reference>
<feature type="region of interest" description="Disordered" evidence="1">
    <location>
        <begin position="1"/>
        <end position="40"/>
    </location>
</feature>
<dbReference type="RefSeq" id="WP_378112051.1">
    <property type="nucleotide sequence ID" value="NZ_JBHSNC010000036.1"/>
</dbReference>
<accession>A0ABW0QYR1</accession>
<dbReference type="Proteomes" id="UP001596108">
    <property type="component" value="Unassembled WGS sequence"/>
</dbReference>